<evidence type="ECO:0000256" key="2">
    <source>
        <dbReference type="ARBA" id="ARBA00005272"/>
    </source>
</evidence>
<dbReference type="InterPro" id="IPR051169">
    <property type="entry name" value="NADH-Q_oxidoreductase"/>
</dbReference>
<keyword evidence="3" id="KW-0285">Flavoprotein</keyword>
<dbReference type="PANTHER" id="PTHR42913">
    <property type="entry name" value="APOPTOSIS-INDUCING FACTOR 1"/>
    <property type="match status" value="1"/>
</dbReference>
<dbReference type="InterPro" id="IPR023753">
    <property type="entry name" value="FAD/NAD-binding_dom"/>
</dbReference>
<gene>
    <name evidence="7" type="ORF">Dfulv_47125</name>
</gene>
<comment type="similarity">
    <text evidence="2">Belongs to the NADH dehydrogenase family.</text>
</comment>
<dbReference type="PANTHER" id="PTHR42913:SF3">
    <property type="entry name" value="64 KDA MITOCHONDRIAL NADH DEHYDROGENASE (EUROFUNG)"/>
    <property type="match status" value="1"/>
</dbReference>
<dbReference type="Pfam" id="PF07992">
    <property type="entry name" value="Pyr_redox_2"/>
    <property type="match status" value="1"/>
</dbReference>
<evidence type="ECO:0000256" key="3">
    <source>
        <dbReference type="ARBA" id="ARBA00022630"/>
    </source>
</evidence>
<keyword evidence="4" id="KW-0274">FAD</keyword>
<reference evidence="7" key="2">
    <citation type="submission" date="2022-09" db="EMBL/GenBank/DDBJ databases">
        <title>Biosynthetic gene clusters of Dactylosporangioum fulvum.</title>
        <authorList>
            <person name="Caradec T."/>
        </authorList>
    </citation>
    <scope>NUCLEOTIDE SEQUENCE</scope>
    <source>
        <strain evidence="7">NRRL B-16292</strain>
    </source>
</reference>
<keyword evidence="5" id="KW-0560">Oxidoreductase</keyword>
<sequence length="269" mass="27643">MALDAHLHRLSAGPACAGQFTAVVAGAGFTGIEVSTELKDRLQAIAGPLSHKVRVILLERADTVGPELGSGPCSAICAALNQVGVEARLNTSLSAVTPTGATLSDGTVIAAHTVIWTAGMAASPLTRQIVGRHDPLGRLLVDPQLRVPESPDVFASGDAAAADTGGGHPTLQSCQHAIPLGRIAGHNAAADLLGHPAVPFSPEPYVTCLDLGSAGAVFTTGLDREVRMTGAPAKGLKRSINERRIYPPLDDAKAILNAGDPKRTWAEMA</sequence>
<evidence type="ECO:0000313" key="8">
    <source>
        <dbReference type="Proteomes" id="UP001059617"/>
    </source>
</evidence>
<evidence type="ECO:0000259" key="6">
    <source>
        <dbReference type="Pfam" id="PF07992"/>
    </source>
</evidence>
<evidence type="ECO:0000256" key="5">
    <source>
        <dbReference type="ARBA" id="ARBA00023002"/>
    </source>
</evidence>
<feature type="domain" description="FAD/NAD(P)-binding" evidence="6">
    <location>
        <begin position="22"/>
        <end position="178"/>
    </location>
</feature>
<dbReference type="Gene3D" id="3.50.50.100">
    <property type="match status" value="1"/>
</dbReference>
<evidence type="ECO:0000313" key="7">
    <source>
        <dbReference type="EMBL" id="UWP82535.1"/>
    </source>
</evidence>
<proteinExistence type="inferred from homology"/>
<comment type="cofactor">
    <cofactor evidence="1">
        <name>FAD</name>
        <dbReference type="ChEBI" id="CHEBI:57692"/>
    </cofactor>
</comment>
<dbReference type="Proteomes" id="UP001059617">
    <property type="component" value="Chromosome"/>
</dbReference>
<keyword evidence="8" id="KW-1185">Reference proteome</keyword>
<evidence type="ECO:0000256" key="4">
    <source>
        <dbReference type="ARBA" id="ARBA00022827"/>
    </source>
</evidence>
<name>A0ABY5VZG6_9ACTN</name>
<dbReference type="InterPro" id="IPR036188">
    <property type="entry name" value="FAD/NAD-bd_sf"/>
</dbReference>
<dbReference type="SUPFAM" id="SSF51905">
    <property type="entry name" value="FAD/NAD(P)-binding domain"/>
    <property type="match status" value="1"/>
</dbReference>
<dbReference type="EMBL" id="CP073720">
    <property type="protein sequence ID" value="UWP82535.1"/>
    <property type="molecule type" value="Genomic_DNA"/>
</dbReference>
<accession>A0ABY5VZG6</accession>
<reference evidence="7" key="1">
    <citation type="submission" date="2021-04" db="EMBL/GenBank/DDBJ databases">
        <authorList>
            <person name="Hartkoorn R.C."/>
            <person name="Beaudoing E."/>
            <person name="Hot D."/>
        </authorList>
    </citation>
    <scope>NUCLEOTIDE SEQUENCE</scope>
    <source>
        <strain evidence="7">NRRL B-16292</strain>
    </source>
</reference>
<organism evidence="7 8">
    <name type="scientific">Dactylosporangium fulvum</name>
    <dbReference type="NCBI Taxonomy" id="53359"/>
    <lineage>
        <taxon>Bacteria</taxon>
        <taxon>Bacillati</taxon>
        <taxon>Actinomycetota</taxon>
        <taxon>Actinomycetes</taxon>
        <taxon>Micromonosporales</taxon>
        <taxon>Micromonosporaceae</taxon>
        <taxon>Dactylosporangium</taxon>
    </lineage>
</organism>
<protein>
    <submittedName>
        <fullName evidence="7">FAD-dependent oxidoreductase</fullName>
    </submittedName>
</protein>
<evidence type="ECO:0000256" key="1">
    <source>
        <dbReference type="ARBA" id="ARBA00001974"/>
    </source>
</evidence>
<dbReference type="RefSeq" id="WP_259860307.1">
    <property type="nucleotide sequence ID" value="NZ_BAAAST010000023.1"/>
</dbReference>